<evidence type="ECO:0000256" key="2">
    <source>
        <dbReference type="RuleBase" id="RU003707"/>
    </source>
</evidence>
<comment type="similarity">
    <text evidence="1 2">Belongs to the enoyl-CoA hydratase/isomerase family.</text>
</comment>
<gene>
    <name evidence="3" type="ORF">ABGN05_08735</name>
</gene>
<proteinExistence type="inferred from homology"/>
<dbReference type="Gene3D" id="3.90.226.10">
    <property type="entry name" value="2-enoyl-CoA Hydratase, Chain A, domain 1"/>
    <property type="match status" value="1"/>
</dbReference>
<dbReference type="CDD" id="cd06558">
    <property type="entry name" value="crotonase-like"/>
    <property type="match status" value="1"/>
</dbReference>
<organism evidence="3 4">
    <name type="scientific">Aquibium pacificus</name>
    <dbReference type="NCBI Taxonomy" id="3153579"/>
    <lineage>
        <taxon>Bacteria</taxon>
        <taxon>Pseudomonadati</taxon>
        <taxon>Pseudomonadota</taxon>
        <taxon>Alphaproteobacteria</taxon>
        <taxon>Hyphomicrobiales</taxon>
        <taxon>Phyllobacteriaceae</taxon>
        <taxon>Aquibium</taxon>
    </lineage>
</organism>
<dbReference type="NCBIfam" id="NF046063">
    <property type="entry name" value="oxepin_alt"/>
    <property type="match status" value="1"/>
</dbReference>
<dbReference type="EMBL" id="JBDPGJ010000002">
    <property type="protein sequence ID" value="MEX0405744.1"/>
    <property type="molecule type" value="Genomic_DNA"/>
</dbReference>
<dbReference type="PANTHER" id="PTHR43459">
    <property type="entry name" value="ENOYL-COA HYDRATASE"/>
    <property type="match status" value="1"/>
</dbReference>
<dbReference type="InterPro" id="IPR014748">
    <property type="entry name" value="Enoyl-CoA_hydra_C"/>
</dbReference>
<protein>
    <submittedName>
        <fullName evidence="3">Enoyl-CoA hydratase family protein</fullName>
    </submittedName>
</protein>
<accession>A0ABV3SI79</accession>
<dbReference type="InterPro" id="IPR018376">
    <property type="entry name" value="Enoyl-CoA_hyd/isom_CS"/>
</dbReference>
<evidence type="ECO:0000313" key="4">
    <source>
        <dbReference type="Proteomes" id="UP001556692"/>
    </source>
</evidence>
<keyword evidence="4" id="KW-1185">Reference proteome</keyword>
<dbReference type="Gene3D" id="1.10.12.10">
    <property type="entry name" value="Lyase 2-enoyl-coa Hydratase, Chain A, domain 2"/>
    <property type="match status" value="1"/>
</dbReference>
<sequence length="271" mass="27381">MSRRDVGETRILAERRGAVLVLTLDGPGSRNSIGPDVYDAVQAQVIKAGADPHTRAVVLTGSGGFFSAGGNVNALKESASGTLADATARTDRLNAMIMAVVKCPVPVLAAVEGGAAGAGLSLALACDMIVASANARFAVAQVRVGLSPDGGATSFLSSALPRQLVMEMCLLGAPVSAERLAGLGLVNVLSPEGGALEAALDLATRLAEGPPQAIRTIKTLVRSAATVDLASQLDNEARAINLARFSAEAAEGLSAFLEKRPARFGPADGGA</sequence>
<dbReference type="SUPFAM" id="SSF52096">
    <property type="entry name" value="ClpP/crotonase"/>
    <property type="match status" value="1"/>
</dbReference>
<name>A0ABV3SI79_9HYPH</name>
<evidence type="ECO:0000256" key="1">
    <source>
        <dbReference type="ARBA" id="ARBA00005254"/>
    </source>
</evidence>
<dbReference type="PROSITE" id="PS00166">
    <property type="entry name" value="ENOYL_COA_HYDRATASE"/>
    <property type="match status" value="1"/>
</dbReference>
<dbReference type="RefSeq" id="WP_367953625.1">
    <property type="nucleotide sequence ID" value="NZ_JBDPGJ010000002.1"/>
</dbReference>
<dbReference type="InterPro" id="IPR029045">
    <property type="entry name" value="ClpP/crotonase-like_dom_sf"/>
</dbReference>
<dbReference type="NCBIfam" id="NF005700">
    <property type="entry name" value="PRK07511.1"/>
    <property type="match status" value="1"/>
</dbReference>
<dbReference type="Pfam" id="PF00378">
    <property type="entry name" value="ECH_1"/>
    <property type="match status" value="1"/>
</dbReference>
<evidence type="ECO:0000313" key="3">
    <source>
        <dbReference type="EMBL" id="MEX0405744.1"/>
    </source>
</evidence>
<dbReference type="PANTHER" id="PTHR43459:SF1">
    <property type="entry name" value="EG:BACN32G11.4 PROTEIN"/>
    <property type="match status" value="1"/>
</dbReference>
<comment type="caution">
    <text evidence="3">The sequence shown here is derived from an EMBL/GenBank/DDBJ whole genome shotgun (WGS) entry which is preliminary data.</text>
</comment>
<dbReference type="InterPro" id="IPR001753">
    <property type="entry name" value="Enoyl-CoA_hydra/iso"/>
</dbReference>
<dbReference type="Proteomes" id="UP001556692">
    <property type="component" value="Unassembled WGS sequence"/>
</dbReference>
<reference evidence="3 4" key="1">
    <citation type="submission" date="2024-05" db="EMBL/GenBank/DDBJ databases">
        <authorList>
            <person name="Jiang F."/>
        </authorList>
    </citation>
    <scope>NUCLEOTIDE SEQUENCE [LARGE SCALE GENOMIC DNA]</scope>
    <source>
        <strain evidence="3 4">LZ166</strain>
    </source>
</reference>